<dbReference type="EMBL" id="CAMXCT030003358">
    <property type="protein sequence ID" value="CAL4791382.1"/>
    <property type="molecule type" value="Genomic_DNA"/>
</dbReference>
<dbReference type="EMBL" id="CAMXCT020003358">
    <property type="protein sequence ID" value="CAL1157445.1"/>
    <property type="molecule type" value="Genomic_DNA"/>
</dbReference>
<organism evidence="2">
    <name type="scientific">Cladocopium goreaui</name>
    <dbReference type="NCBI Taxonomy" id="2562237"/>
    <lineage>
        <taxon>Eukaryota</taxon>
        <taxon>Sar</taxon>
        <taxon>Alveolata</taxon>
        <taxon>Dinophyceae</taxon>
        <taxon>Suessiales</taxon>
        <taxon>Symbiodiniaceae</taxon>
        <taxon>Cladocopium</taxon>
    </lineage>
</organism>
<feature type="region of interest" description="Disordered" evidence="1">
    <location>
        <begin position="1"/>
        <end position="75"/>
    </location>
</feature>
<evidence type="ECO:0000256" key="1">
    <source>
        <dbReference type="SAM" id="MobiDB-lite"/>
    </source>
</evidence>
<name>A0A9P1D6C3_9DINO</name>
<sequence>MQRRLDEEARKAGTVDATPDVSKSALKDRLREKLDLTNKKKDANQAGLVATPTPPQGGGTPSPSSALPTPPSTGPKDVLVPVVPVTDMRFSSSTHPAAWQFLYRLTRKSDQCDKAIYDAWHAGGPKRDHLLRDFVCRCYTPTDDFATNKAKLQCLVTLRNTAKSWRRNLQGYSWHTEEELKTTLGWNEKCIYDDKAIKYLVQVRDDVEAGDEKMKELEQEMKDWGIYDTDFSLGDVMDDDDTESSAGDAKPKKKMVDFPAVEGEESLTEYIGAYKKSCLAKKALLKTTRERLEKDSAKGHESKLSSLYQELGSVEVGPNGREKKAYAACCEKIRVECINFGNIHAQVKNPNCIQQQC</sequence>
<reference evidence="3" key="2">
    <citation type="submission" date="2024-04" db="EMBL/GenBank/DDBJ databases">
        <authorList>
            <person name="Chen Y."/>
            <person name="Shah S."/>
            <person name="Dougan E. K."/>
            <person name="Thang M."/>
            <person name="Chan C."/>
        </authorList>
    </citation>
    <scope>NUCLEOTIDE SEQUENCE [LARGE SCALE GENOMIC DNA]</scope>
</reference>
<feature type="compositionally biased region" description="Basic and acidic residues" evidence="1">
    <location>
        <begin position="25"/>
        <end position="43"/>
    </location>
</feature>
<accession>A0A9P1D6C3</accession>
<evidence type="ECO:0000313" key="3">
    <source>
        <dbReference type="EMBL" id="CAL1157445.1"/>
    </source>
</evidence>
<protein>
    <submittedName>
        <fullName evidence="2">Uncharacterized protein</fullName>
    </submittedName>
</protein>
<dbReference type="AlphaFoldDB" id="A0A9P1D6C3"/>
<gene>
    <name evidence="2" type="ORF">C1SCF055_LOCUS29887</name>
</gene>
<proteinExistence type="predicted"/>
<keyword evidence="4" id="KW-1185">Reference proteome</keyword>
<feature type="compositionally biased region" description="Basic and acidic residues" evidence="1">
    <location>
        <begin position="1"/>
        <end position="13"/>
    </location>
</feature>
<dbReference type="Proteomes" id="UP001152797">
    <property type="component" value="Unassembled WGS sequence"/>
</dbReference>
<reference evidence="2" key="1">
    <citation type="submission" date="2022-10" db="EMBL/GenBank/DDBJ databases">
        <authorList>
            <person name="Chen Y."/>
            <person name="Dougan E. K."/>
            <person name="Chan C."/>
            <person name="Rhodes N."/>
            <person name="Thang M."/>
        </authorList>
    </citation>
    <scope>NUCLEOTIDE SEQUENCE</scope>
</reference>
<evidence type="ECO:0000313" key="4">
    <source>
        <dbReference type="Proteomes" id="UP001152797"/>
    </source>
</evidence>
<comment type="caution">
    <text evidence="2">The sequence shown here is derived from an EMBL/GenBank/DDBJ whole genome shotgun (WGS) entry which is preliminary data.</text>
</comment>
<dbReference type="OrthoDB" id="427768at2759"/>
<evidence type="ECO:0000313" key="2">
    <source>
        <dbReference type="EMBL" id="CAI4004070.1"/>
    </source>
</evidence>
<dbReference type="EMBL" id="CAMXCT010003358">
    <property type="protein sequence ID" value="CAI4004070.1"/>
    <property type="molecule type" value="Genomic_DNA"/>
</dbReference>